<accession>A0A364VAR1</accession>
<dbReference type="GO" id="GO:0016757">
    <property type="term" value="F:glycosyltransferase activity"/>
    <property type="evidence" value="ECO:0007669"/>
    <property type="project" value="UniProtKB-KW"/>
</dbReference>
<feature type="domain" description="Glycosyltransferase subfamily 4-like N-terminal" evidence="4">
    <location>
        <begin position="41"/>
        <end position="192"/>
    </location>
</feature>
<dbReference type="Proteomes" id="UP000251047">
    <property type="component" value="Unassembled WGS sequence"/>
</dbReference>
<evidence type="ECO:0000313" key="6">
    <source>
        <dbReference type="Proteomes" id="UP000251047"/>
    </source>
</evidence>
<dbReference type="InterPro" id="IPR001296">
    <property type="entry name" value="Glyco_trans_1"/>
</dbReference>
<feature type="domain" description="Glycosyl transferase family 1" evidence="3">
    <location>
        <begin position="204"/>
        <end position="311"/>
    </location>
</feature>
<keyword evidence="2 5" id="KW-0808">Transferase</keyword>
<dbReference type="Pfam" id="PF00534">
    <property type="entry name" value="Glycos_transf_1"/>
    <property type="match status" value="1"/>
</dbReference>
<gene>
    <name evidence="5" type="ORF">CWC39_06705</name>
</gene>
<evidence type="ECO:0000256" key="1">
    <source>
        <dbReference type="ARBA" id="ARBA00022676"/>
    </source>
</evidence>
<dbReference type="SUPFAM" id="SSF53756">
    <property type="entry name" value="UDP-Glycosyltransferase/glycogen phosphorylase"/>
    <property type="match status" value="1"/>
</dbReference>
<evidence type="ECO:0000259" key="3">
    <source>
        <dbReference type="Pfam" id="PF00534"/>
    </source>
</evidence>
<dbReference type="PANTHER" id="PTHR12526:SF595">
    <property type="entry name" value="BLL5217 PROTEIN"/>
    <property type="match status" value="1"/>
</dbReference>
<evidence type="ECO:0000313" key="5">
    <source>
        <dbReference type="EMBL" id="RAV33763.1"/>
    </source>
</evidence>
<dbReference type="InterPro" id="IPR028098">
    <property type="entry name" value="Glyco_trans_4-like_N"/>
</dbReference>
<organism evidence="5 6">
    <name type="scientific">Corynebacterium heidelbergense</name>
    <dbReference type="NCBI Taxonomy" id="2055947"/>
    <lineage>
        <taxon>Bacteria</taxon>
        <taxon>Bacillati</taxon>
        <taxon>Actinomycetota</taxon>
        <taxon>Actinomycetes</taxon>
        <taxon>Mycobacteriales</taxon>
        <taxon>Corynebacteriaceae</taxon>
        <taxon>Corynebacterium</taxon>
    </lineage>
</organism>
<keyword evidence="1" id="KW-0328">Glycosyltransferase</keyword>
<reference evidence="5 6" key="1">
    <citation type="journal article" date="2018" name="Syst. Appl. Microbiol.">
        <title>Corynebacterium heidelbergense sp. nov., isolated from the preen glands of Egyptian geese (Alopochen aegyptiacus).</title>
        <authorList>
            <person name="Braun M.S."/>
            <person name="Wang E."/>
            <person name="Zimmermann S."/>
            <person name="Wink M."/>
        </authorList>
    </citation>
    <scope>NUCLEOTIDE SEQUENCE [LARGE SCALE GENOMIC DNA]</scope>
    <source>
        <strain evidence="5 6">DSM 104638</strain>
    </source>
</reference>
<proteinExistence type="predicted"/>
<dbReference type="Pfam" id="PF13439">
    <property type="entry name" value="Glyco_transf_4"/>
    <property type="match status" value="1"/>
</dbReference>
<dbReference type="OrthoDB" id="9809227at2"/>
<dbReference type="RefSeq" id="WP_112769733.1">
    <property type="nucleotide sequence ID" value="NZ_CP063191.1"/>
</dbReference>
<comment type="caution">
    <text evidence="5">The sequence shown here is derived from an EMBL/GenBank/DDBJ whole genome shotgun (WGS) entry which is preliminary data.</text>
</comment>
<dbReference type="Gene3D" id="3.40.50.2000">
    <property type="entry name" value="Glycogen Phosphorylase B"/>
    <property type="match status" value="2"/>
</dbReference>
<dbReference type="EMBL" id="PHQP01000047">
    <property type="protein sequence ID" value="RAV33763.1"/>
    <property type="molecule type" value="Genomic_DNA"/>
</dbReference>
<evidence type="ECO:0000256" key="2">
    <source>
        <dbReference type="ARBA" id="ARBA00022679"/>
    </source>
</evidence>
<name>A0A364VAR1_9CORY</name>
<sequence length="433" mass="46189">MTTTEKAFTQPSPSAACTTFRPLKIAFIGPARFPIREPYAGGLEAFCHILVKTLRTHGHDVDFYAARGSDGHVTSLEFPTVDWTDHHQQATDDSYPPGSRELEDLAFRRTMDHIAETDYDLVHNNSLHPSVFDVAAHHNLLTTLHTPPVPDMQDAILAAGDCAGSFAAVSAATAGAWRLPSQPSVIHNGVDCGQWKLGPGGPHAIWFGRIVPEKGPHVAIDAARAAGLPLIIVGRVGNPMYFRSEIAPRLGPDVMWLGVLPHSKLASLVGRCCVTFVTPRWDEPFGMVAIESLACGTPVAAIGRGGVTSVLAGLPIDVADDPNARPSSAAVAGVGLADAAEAALPGGRGSGLARALLGGGLAPTHRRRAHDAQAGDLLAEGKTTEQHLADQLAQIALTVRNYERQAFRDYAVQNFALPLLTERYVELYRRTTS</sequence>
<protein>
    <submittedName>
        <fullName evidence="5">Sugar transferase</fullName>
    </submittedName>
</protein>
<dbReference type="PANTHER" id="PTHR12526">
    <property type="entry name" value="GLYCOSYLTRANSFERASE"/>
    <property type="match status" value="1"/>
</dbReference>
<evidence type="ECO:0000259" key="4">
    <source>
        <dbReference type="Pfam" id="PF13439"/>
    </source>
</evidence>
<dbReference type="AlphaFoldDB" id="A0A364VAR1"/>